<dbReference type="CDD" id="cd06309">
    <property type="entry name" value="PBP1_galactofuranose_YtfQ-like"/>
    <property type="match status" value="1"/>
</dbReference>
<dbReference type="InterPro" id="IPR025997">
    <property type="entry name" value="SBP_2_dom"/>
</dbReference>
<dbReference type="AlphaFoldDB" id="A0A6N7J337"/>
<evidence type="ECO:0000256" key="1">
    <source>
        <dbReference type="ARBA" id="ARBA00004196"/>
    </source>
</evidence>
<feature type="chain" id="PRO_5038576216" evidence="5">
    <location>
        <begin position="21"/>
        <end position="374"/>
    </location>
</feature>
<evidence type="ECO:0000256" key="2">
    <source>
        <dbReference type="ARBA" id="ARBA00007639"/>
    </source>
</evidence>
<dbReference type="SUPFAM" id="SSF53822">
    <property type="entry name" value="Periplasmic binding protein-like I"/>
    <property type="match status" value="1"/>
</dbReference>
<dbReference type="Pfam" id="PF13407">
    <property type="entry name" value="Peripla_BP_4"/>
    <property type="match status" value="1"/>
</dbReference>
<dbReference type="GO" id="GO:0030246">
    <property type="term" value="F:carbohydrate binding"/>
    <property type="evidence" value="ECO:0007669"/>
    <property type="project" value="UniProtKB-ARBA"/>
</dbReference>
<feature type="domain" description="Periplasmic binding protein" evidence="6">
    <location>
        <begin position="57"/>
        <end position="301"/>
    </location>
</feature>
<name>A0A6N7J337_9FIRM</name>
<dbReference type="PANTHER" id="PTHR46847:SF3">
    <property type="entry name" value="GALACTOFURANOSE-BINDING PROTEIN YTFQ"/>
    <property type="match status" value="1"/>
</dbReference>
<evidence type="ECO:0000259" key="6">
    <source>
        <dbReference type="Pfam" id="PF13407"/>
    </source>
</evidence>
<dbReference type="PANTHER" id="PTHR46847">
    <property type="entry name" value="D-ALLOSE-BINDING PERIPLASMIC PROTEIN-RELATED"/>
    <property type="match status" value="1"/>
</dbReference>
<dbReference type="PROSITE" id="PS51257">
    <property type="entry name" value="PROKAR_LIPOPROTEIN"/>
    <property type="match status" value="1"/>
</dbReference>
<sequence>MKKKLFSLLLTATMAVGALAGCGQATSGGKSTSSSSSSSSSASSSASKGGSGKSVTIGFSQVGAESDWRTASTKSMKGTLSSKNGYTMIFDDAQQKQENQIKALRNFIQQDVDYIALDPVTESGWDTVLKEAKDAGIPVIIVDRMVKVSDDSLYTAWVGSDFKAEGNKACEWLKQYADKKGIKQSDINIVDIQGTIGASAQIGRTEGLNDAVKANGWNLVAQQTGEFTQAKGQEVMESILKSGKKINVVYCENDNEAFGAIDALEAAGKKVGSDIKNGEIMVMSFDSTNAGLTDVKNGKIALDTECNPLYGPRVDEMIKKLEAGQKVPHLQYIDEAMFAKDNTIPTVTAKNAKGEDTKYDVTVVTDDVIKGRSY</sequence>
<evidence type="ECO:0000256" key="5">
    <source>
        <dbReference type="SAM" id="SignalP"/>
    </source>
</evidence>
<keyword evidence="3 5" id="KW-0732">Signal</keyword>
<evidence type="ECO:0000256" key="3">
    <source>
        <dbReference type="ARBA" id="ARBA00022729"/>
    </source>
</evidence>
<organism evidence="7 8">
    <name type="scientific">Candidatus Weimeria bifida</name>
    <dbReference type="NCBI Taxonomy" id="2599074"/>
    <lineage>
        <taxon>Bacteria</taxon>
        <taxon>Bacillati</taxon>
        <taxon>Bacillota</taxon>
        <taxon>Clostridia</taxon>
        <taxon>Lachnospirales</taxon>
        <taxon>Lachnospiraceae</taxon>
        <taxon>Candidatus Weimeria</taxon>
    </lineage>
</organism>
<feature type="compositionally biased region" description="Low complexity" evidence="4">
    <location>
        <begin position="27"/>
        <end position="48"/>
    </location>
</feature>
<feature type="signal peptide" evidence="5">
    <location>
        <begin position="1"/>
        <end position="20"/>
    </location>
</feature>
<protein>
    <submittedName>
        <fullName evidence="7">ABC transporter substrate-binding protein</fullName>
    </submittedName>
</protein>
<reference evidence="7" key="1">
    <citation type="journal article" date="2020" name="Appl. Environ. Microbiol.">
        <title>Medium-Chain Fatty Acid Synthesis by 'Candidatus Weimeria bifida' gen. nov., sp. nov., and 'Candidatus Pseudoramibacter fermentans' sp. nov.</title>
        <authorList>
            <person name="Scarborough M.J."/>
            <person name="Myers K.S."/>
            <person name="Donohue T.J."/>
            <person name="Noguera D.R."/>
        </authorList>
    </citation>
    <scope>NUCLEOTIDE SEQUENCE</scope>
    <source>
        <strain evidence="7">LCO1.1</strain>
    </source>
</reference>
<dbReference type="InterPro" id="IPR028082">
    <property type="entry name" value="Peripla_BP_I"/>
</dbReference>
<evidence type="ECO:0000256" key="4">
    <source>
        <dbReference type="SAM" id="MobiDB-lite"/>
    </source>
</evidence>
<dbReference type="Proteomes" id="UP000460257">
    <property type="component" value="Unassembled WGS sequence"/>
</dbReference>
<comment type="subcellular location">
    <subcellularLocation>
        <location evidence="1">Cell envelope</location>
    </subcellularLocation>
</comment>
<evidence type="ECO:0000313" key="8">
    <source>
        <dbReference type="Proteomes" id="UP000460257"/>
    </source>
</evidence>
<dbReference type="GO" id="GO:0030313">
    <property type="term" value="C:cell envelope"/>
    <property type="evidence" value="ECO:0007669"/>
    <property type="project" value="UniProtKB-SubCell"/>
</dbReference>
<accession>A0A6N7J337</accession>
<evidence type="ECO:0000313" key="7">
    <source>
        <dbReference type="EMBL" id="MQN02371.1"/>
    </source>
</evidence>
<gene>
    <name evidence="7" type="ORF">FRC54_10930</name>
</gene>
<dbReference type="Gene3D" id="3.40.50.2300">
    <property type="match status" value="2"/>
</dbReference>
<comment type="caution">
    <text evidence="7">The sequence shown here is derived from an EMBL/GenBank/DDBJ whole genome shotgun (WGS) entry which is preliminary data.</text>
</comment>
<dbReference type="EMBL" id="VOGC01000010">
    <property type="protein sequence ID" value="MQN02371.1"/>
    <property type="molecule type" value="Genomic_DNA"/>
</dbReference>
<comment type="similarity">
    <text evidence="2">Belongs to the bacterial solute-binding protein 2 family.</text>
</comment>
<keyword evidence="8" id="KW-1185">Reference proteome</keyword>
<feature type="region of interest" description="Disordered" evidence="4">
    <location>
        <begin position="27"/>
        <end position="53"/>
    </location>
</feature>
<proteinExistence type="inferred from homology"/>